<accession>A0ACA9P083</accession>
<dbReference type="EMBL" id="CAJVPM010031637">
    <property type="protein sequence ID" value="CAG8680402.1"/>
    <property type="molecule type" value="Genomic_DNA"/>
</dbReference>
<name>A0ACA9P083_9GLOM</name>
<dbReference type="Proteomes" id="UP000789860">
    <property type="component" value="Unassembled WGS sequence"/>
</dbReference>
<evidence type="ECO:0000313" key="2">
    <source>
        <dbReference type="Proteomes" id="UP000789860"/>
    </source>
</evidence>
<feature type="non-terminal residue" evidence="1">
    <location>
        <position position="49"/>
    </location>
</feature>
<keyword evidence="2" id="KW-1185">Reference proteome</keyword>
<organism evidence="1 2">
    <name type="scientific">Scutellospora calospora</name>
    <dbReference type="NCBI Taxonomy" id="85575"/>
    <lineage>
        <taxon>Eukaryota</taxon>
        <taxon>Fungi</taxon>
        <taxon>Fungi incertae sedis</taxon>
        <taxon>Mucoromycota</taxon>
        <taxon>Glomeromycotina</taxon>
        <taxon>Glomeromycetes</taxon>
        <taxon>Diversisporales</taxon>
        <taxon>Gigasporaceae</taxon>
        <taxon>Scutellospora</taxon>
    </lineage>
</organism>
<sequence length="49" mass="5612">SEADQNNKYNKQENNIIPMNELEVQLASTYTVATMSSKTKNLEYNTETI</sequence>
<proteinExistence type="predicted"/>
<feature type="non-terminal residue" evidence="1">
    <location>
        <position position="1"/>
    </location>
</feature>
<evidence type="ECO:0000313" key="1">
    <source>
        <dbReference type="EMBL" id="CAG8680402.1"/>
    </source>
</evidence>
<comment type="caution">
    <text evidence="1">The sequence shown here is derived from an EMBL/GenBank/DDBJ whole genome shotgun (WGS) entry which is preliminary data.</text>
</comment>
<reference evidence="1" key="1">
    <citation type="submission" date="2021-06" db="EMBL/GenBank/DDBJ databases">
        <authorList>
            <person name="Kallberg Y."/>
            <person name="Tangrot J."/>
            <person name="Rosling A."/>
        </authorList>
    </citation>
    <scope>NUCLEOTIDE SEQUENCE</scope>
    <source>
        <strain evidence="1">AU212A</strain>
    </source>
</reference>
<protein>
    <submittedName>
        <fullName evidence="1">1625_t:CDS:1</fullName>
    </submittedName>
</protein>
<gene>
    <name evidence="1" type="ORF">SCALOS_LOCUS9714</name>
</gene>